<keyword evidence="8" id="KW-0472">Membrane</keyword>
<evidence type="ECO:0000256" key="2">
    <source>
        <dbReference type="ARBA" id="ARBA00004922"/>
    </source>
</evidence>
<accession>A0A0B1SH04</accession>
<evidence type="ECO:0000256" key="6">
    <source>
        <dbReference type="ARBA" id="ARBA00022968"/>
    </source>
</evidence>
<dbReference type="Pfam" id="PF02485">
    <property type="entry name" value="Branch"/>
    <property type="match status" value="1"/>
</dbReference>
<dbReference type="EMBL" id="KN574983">
    <property type="protein sequence ID" value="KHJ83136.1"/>
    <property type="molecule type" value="Genomic_DNA"/>
</dbReference>
<organism evidence="11 12">
    <name type="scientific">Oesophagostomum dentatum</name>
    <name type="common">Nodular worm</name>
    <dbReference type="NCBI Taxonomy" id="61180"/>
    <lineage>
        <taxon>Eukaryota</taxon>
        <taxon>Metazoa</taxon>
        <taxon>Ecdysozoa</taxon>
        <taxon>Nematoda</taxon>
        <taxon>Chromadorea</taxon>
        <taxon>Rhabditida</taxon>
        <taxon>Rhabditina</taxon>
        <taxon>Rhabditomorpha</taxon>
        <taxon>Strongyloidea</taxon>
        <taxon>Strongylidae</taxon>
        <taxon>Oesophagostomum</taxon>
    </lineage>
</organism>
<keyword evidence="3" id="KW-0328">Glycosyltransferase</keyword>
<comment type="similarity">
    <text evidence="10">Belongs to the glycosyltransferase 14 family.</text>
</comment>
<keyword evidence="5" id="KW-0812">Transmembrane</keyword>
<evidence type="ECO:0000256" key="10">
    <source>
        <dbReference type="ARBA" id="ARBA00038150"/>
    </source>
</evidence>
<keyword evidence="4" id="KW-0808">Transferase</keyword>
<evidence type="ECO:0000256" key="1">
    <source>
        <dbReference type="ARBA" id="ARBA00004606"/>
    </source>
</evidence>
<feature type="non-terminal residue" evidence="11">
    <location>
        <position position="1"/>
    </location>
</feature>
<dbReference type="OrthoDB" id="5854369at2759"/>
<keyword evidence="6" id="KW-0735">Signal-anchor</keyword>
<evidence type="ECO:0000256" key="7">
    <source>
        <dbReference type="ARBA" id="ARBA00022989"/>
    </source>
</evidence>
<proteinExistence type="inferred from homology"/>
<protein>
    <submittedName>
        <fullName evidence="11">Core-2/I-Branching enzyme</fullName>
    </submittedName>
</protein>
<evidence type="ECO:0000256" key="8">
    <source>
        <dbReference type="ARBA" id="ARBA00023136"/>
    </source>
</evidence>
<evidence type="ECO:0000256" key="9">
    <source>
        <dbReference type="ARBA" id="ARBA00023180"/>
    </source>
</evidence>
<dbReference type="GO" id="GO:0016020">
    <property type="term" value="C:membrane"/>
    <property type="evidence" value="ECO:0007669"/>
    <property type="project" value="UniProtKB-SubCell"/>
</dbReference>
<evidence type="ECO:0000256" key="4">
    <source>
        <dbReference type="ARBA" id="ARBA00022679"/>
    </source>
</evidence>
<gene>
    <name evidence="11" type="ORF">OESDEN_17167</name>
</gene>
<evidence type="ECO:0000256" key="3">
    <source>
        <dbReference type="ARBA" id="ARBA00022676"/>
    </source>
</evidence>
<evidence type="ECO:0000313" key="12">
    <source>
        <dbReference type="Proteomes" id="UP000053660"/>
    </source>
</evidence>
<keyword evidence="7" id="KW-1133">Transmembrane helix</keyword>
<name>A0A0B1SH04_OESDE</name>
<dbReference type="AlphaFoldDB" id="A0A0B1SH04"/>
<dbReference type="InterPro" id="IPR003406">
    <property type="entry name" value="Glyco_trans_14"/>
</dbReference>
<evidence type="ECO:0000256" key="5">
    <source>
        <dbReference type="ARBA" id="ARBA00022692"/>
    </source>
</evidence>
<keyword evidence="9" id="KW-0325">Glycoprotein</keyword>
<dbReference type="PANTHER" id="PTHR19297:SF185">
    <property type="entry name" value="BETA-1,3-GALACTOSYL-O-GLYCOSYL-GLYCOPROTEIN BETA-1,6-N-ACETYLGLUCOSAMINYLTRANSFERASE 3"/>
    <property type="match status" value="1"/>
</dbReference>
<dbReference type="Proteomes" id="UP000053660">
    <property type="component" value="Unassembled WGS sequence"/>
</dbReference>
<dbReference type="GO" id="GO:0008375">
    <property type="term" value="F:acetylglucosaminyltransferase activity"/>
    <property type="evidence" value="ECO:0007669"/>
    <property type="project" value="TreeGrafter"/>
</dbReference>
<dbReference type="PANTHER" id="PTHR19297">
    <property type="entry name" value="GLYCOSYLTRANSFERASE 14 FAMILY MEMBER"/>
    <property type="match status" value="1"/>
</dbReference>
<sequence length="140" mass="16119">RAKKIEWCSFEIIEAIFECVIYLSKSEVRWRYLQIISDVDAPLKTNLEAVRILKAMNGSFNTEILPFERYRLNRKRLKNSPLPPVKSSMAAIFSREAADFMTNSDVIYKQLKFFNGTSCADESLWGTIAGNLDSEENLQI</sequence>
<keyword evidence="12" id="KW-1185">Reference proteome</keyword>
<comment type="subcellular location">
    <subcellularLocation>
        <location evidence="1">Membrane</location>
        <topology evidence="1">Single-pass type II membrane protein</topology>
    </subcellularLocation>
</comment>
<comment type="pathway">
    <text evidence="2">Protein modification; protein glycosylation.</text>
</comment>
<evidence type="ECO:0000313" key="11">
    <source>
        <dbReference type="EMBL" id="KHJ83136.1"/>
    </source>
</evidence>
<reference evidence="11 12" key="1">
    <citation type="submission" date="2014-03" db="EMBL/GenBank/DDBJ databases">
        <title>Draft genome of the hookworm Oesophagostomum dentatum.</title>
        <authorList>
            <person name="Mitreva M."/>
        </authorList>
    </citation>
    <scope>NUCLEOTIDE SEQUENCE [LARGE SCALE GENOMIC DNA]</scope>
    <source>
        <strain evidence="11 12">OD-Hann</strain>
    </source>
</reference>